<gene>
    <name evidence="9" type="ORF">VF724_18975</name>
</gene>
<evidence type="ECO:0000313" key="10">
    <source>
        <dbReference type="Proteomes" id="UP001310386"/>
    </source>
</evidence>
<evidence type="ECO:0000256" key="7">
    <source>
        <dbReference type="ARBA" id="ARBA00023136"/>
    </source>
</evidence>
<keyword evidence="6 8" id="KW-1133">Transmembrane helix</keyword>
<dbReference type="RefSeq" id="WP_371755850.1">
    <property type="nucleotide sequence ID" value="NZ_JAYJLD010000047.1"/>
</dbReference>
<protein>
    <submittedName>
        <fullName evidence="9">Endospore germination permease</fullName>
    </submittedName>
</protein>
<feature type="transmembrane region" description="Helical" evidence="8">
    <location>
        <begin position="297"/>
        <end position="318"/>
    </location>
</feature>
<name>A0ABU5ZMH0_9BACL</name>
<comment type="caution">
    <text evidence="9">The sequence shown here is derived from an EMBL/GenBank/DDBJ whole genome shotgun (WGS) entry which is preliminary data.</text>
</comment>
<evidence type="ECO:0000256" key="2">
    <source>
        <dbReference type="ARBA" id="ARBA00007998"/>
    </source>
</evidence>
<evidence type="ECO:0000256" key="4">
    <source>
        <dbReference type="ARBA" id="ARBA00022544"/>
    </source>
</evidence>
<evidence type="ECO:0000256" key="3">
    <source>
        <dbReference type="ARBA" id="ARBA00022448"/>
    </source>
</evidence>
<keyword evidence="7 8" id="KW-0472">Membrane</keyword>
<reference evidence="9" key="1">
    <citation type="submission" date="2023-12" db="EMBL/GenBank/DDBJ databases">
        <title>Fervidustalea candida gen. nov., sp. nov., a novel member of the family Paenibacillaceae isolated from a geothermal area.</title>
        <authorList>
            <person name="Li W.-J."/>
            <person name="Jiao J.-Y."/>
            <person name="Chen Y."/>
        </authorList>
    </citation>
    <scope>NUCLEOTIDE SEQUENCE</scope>
    <source>
        <strain evidence="9">SYSU GA230002</strain>
    </source>
</reference>
<keyword evidence="3" id="KW-0813">Transport</keyword>
<feature type="transmembrane region" description="Helical" evidence="8">
    <location>
        <begin position="263"/>
        <end position="285"/>
    </location>
</feature>
<dbReference type="NCBIfam" id="TIGR00912">
    <property type="entry name" value="2A0309"/>
    <property type="match status" value="1"/>
</dbReference>
<keyword evidence="10" id="KW-1185">Reference proteome</keyword>
<feature type="transmembrane region" description="Helical" evidence="8">
    <location>
        <begin position="136"/>
        <end position="158"/>
    </location>
</feature>
<evidence type="ECO:0000256" key="8">
    <source>
        <dbReference type="SAM" id="Phobius"/>
    </source>
</evidence>
<dbReference type="EMBL" id="JAYJLD010000047">
    <property type="protein sequence ID" value="MEB3103722.1"/>
    <property type="molecule type" value="Genomic_DNA"/>
</dbReference>
<evidence type="ECO:0000313" key="9">
    <source>
        <dbReference type="EMBL" id="MEB3103722.1"/>
    </source>
</evidence>
<evidence type="ECO:0000256" key="5">
    <source>
        <dbReference type="ARBA" id="ARBA00022692"/>
    </source>
</evidence>
<dbReference type="PANTHER" id="PTHR34975">
    <property type="entry name" value="SPORE GERMINATION PROTEIN A2"/>
    <property type="match status" value="1"/>
</dbReference>
<feature type="transmembrane region" description="Helical" evidence="8">
    <location>
        <begin position="34"/>
        <end position="54"/>
    </location>
</feature>
<sequence>MIRPREALFFLIMVLPIIGHVVILPLLYDIAGRDAWISVLLATPFGILVGYVTWKFLNLEPGTTLKKLSTDLWGSWIGFLFNLIWFVYFFFMGIITLTSVVDMLQGGFYQETPMWFIGASFMIFIAYCMTKGIRVIAWMAGILTLIIIVTGHAVTLILSSMRDWRQLLPFLQFGWNPVISGAMLLCANWSEMFALAVLRISKVEKKGMLYLIWLGTIVTSIAMVSVAAGTITVFGWEQTDTLLYPVLSSVRMVTLGFIDRFDVSGLALMTFGSFIRMSLFLYAMIEMMPFQNLLSKYRTITIVAVGLALYFTSLFMFTDKLSHDELLKNYVFGVFLWPLPLLYILKHWWSNRKQRASKNPASPRTRIT</sequence>
<evidence type="ECO:0000256" key="6">
    <source>
        <dbReference type="ARBA" id="ARBA00022989"/>
    </source>
</evidence>
<feature type="transmembrane region" description="Helical" evidence="8">
    <location>
        <begin position="330"/>
        <end position="349"/>
    </location>
</feature>
<organism evidence="9 10">
    <name type="scientific">Ferviditalea candida</name>
    <dbReference type="NCBI Taxonomy" id="3108399"/>
    <lineage>
        <taxon>Bacteria</taxon>
        <taxon>Bacillati</taxon>
        <taxon>Bacillota</taxon>
        <taxon>Bacilli</taxon>
        <taxon>Bacillales</taxon>
        <taxon>Paenibacillaceae</taxon>
        <taxon>Ferviditalea</taxon>
    </lineage>
</organism>
<evidence type="ECO:0000256" key="1">
    <source>
        <dbReference type="ARBA" id="ARBA00004141"/>
    </source>
</evidence>
<proteinExistence type="inferred from homology"/>
<dbReference type="Proteomes" id="UP001310386">
    <property type="component" value="Unassembled WGS sequence"/>
</dbReference>
<feature type="transmembrane region" description="Helical" evidence="8">
    <location>
        <begin position="112"/>
        <end position="129"/>
    </location>
</feature>
<feature type="transmembrane region" description="Helical" evidence="8">
    <location>
        <begin position="178"/>
        <end position="198"/>
    </location>
</feature>
<keyword evidence="4" id="KW-0309">Germination</keyword>
<dbReference type="Pfam" id="PF03845">
    <property type="entry name" value="Spore_permease"/>
    <property type="match status" value="1"/>
</dbReference>
<dbReference type="PANTHER" id="PTHR34975:SF2">
    <property type="entry name" value="SPORE GERMINATION PROTEIN A2"/>
    <property type="match status" value="1"/>
</dbReference>
<keyword evidence="5 8" id="KW-0812">Transmembrane</keyword>
<comment type="subcellular location">
    <subcellularLocation>
        <location evidence="1">Membrane</location>
        <topology evidence="1">Multi-pass membrane protein</topology>
    </subcellularLocation>
</comment>
<feature type="transmembrane region" description="Helical" evidence="8">
    <location>
        <begin position="75"/>
        <end position="100"/>
    </location>
</feature>
<feature type="transmembrane region" description="Helical" evidence="8">
    <location>
        <begin position="7"/>
        <end position="28"/>
    </location>
</feature>
<dbReference type="InterPro" id="IPR004761">
    <property type="entry name" value="Spore_GerAB"/>
</dbReference>
<feature type="transmembrane region" description="Helical" evidence="8">
    <location>
        <begin position="210"/>
        <end position="236"/>
    </location>
</feature>
<accession>A0ABU5ZMH0</accession>
<comment type="similarity">
    <text evidence="2">Belongs to the amino acid-polyamine-organocation (APC) superfamily. Spore germination protein (SGP) (TC 2.A.3.9) family.</text>
</comment>